<dbReference type="EMBL" id="JADBEL010000004">
    <property type="protein sequence ID" value="MBE1554045.1"/>
    <property type="molecule type" value="Genomic_DNA"/>
</dbReference>
<evidence type="ECO:0000313" key="2">
    <source>
        <dbReference type="EMBL" id="MBE1554045.1"/>
    </source>
</evidence>
<reference evidence="2" key="1">
    <citation type="submission" date="2020-10" db="EMBL/GenBank/DDBJ databases">
        <title>Genomic Encyclopedia of Type Strains, Phase IV (KMG-IV): sequencing the most valuable type-strain genomes for metagenomic binning, comparative biology and taxonomic classification.</title>
        <authorList>
            <person name="Goeker M."/>
        </authorList>
    </citation>
    <scope>NUCLEOTIDE SEQUENCE</scope>
    <source>
        <strain evidence="2">DSM 13886</strain>
    </source>
</reference>
<evidence type="ECO:0000313" key="3">
    <source>
        <dbReference type="Proteomes" id="UP000658225"/>
    </source>
</evidence>
<dbReference type="RefSeq" id="WP_192597839.1">
    <property type="nucleotide sequence ID" value="NZ_JADBEL010000004.1"/>
</dbReference>
<name>A0A927MG97_9BACL</name>
<accession>A0A927MG97</accession>
<keyword evidence="1" id="KW-0732">Signal</keyword>
<dbReference type="Gene3D" id="3.40.50.1980">
    <property type="entry name" value="Nitrogenase molybdenum iron protein domain"/>
    <property type="match status" value="1"/>
</dbReference>
<feature type="chain" id="PRO_5037181418" evidence="1">
    <location>
        <begin position="22"/>
        <end position="111"/>
    </location>
</feature>
<dbReference type="AlphaFoldDB" id="A0A927MG97"/>
<protein>
    <submittedName>
        <fullName evidence="2">ABC-type enterochelin transport system substrate-binding protein</fullName>
    </submittedName>
</protein>
<dbReference type="PROSITE" id="PS51257">
    <property type="entry name" value="PROKAR_LIPOPROTEIN"/>
    <property type="match status" value="1"/>
</dbReference>
<gene>
    <name evidence="2" type="ORF">H4683_001120</name>
</gene>
<sequence length="111" mass="11797">MKRPKIKVLRLLLATALIVSACGNDTNKKVGNATDVPSTETTQYESQTVVDATGTELEFPNKVVNVVCVVSLCVDVMAELGLEPTAIAESCVRTIATQPEFYGPKGNRVGA</sequence>
<comment type="caution">
    <text evidence="2">The sequence shown here is derived from an EMBL/GenBank/DDBJ whole genome shotgun (WGS) entry which is preliminary data.</text>
</comment>
<feature type="signal peptide" evidence="1">
    <location>
        <begin position="1"/>
        <end position="21"/>
    </location>
</feature>
<evidence type="ECO:0000256" key="1">
    <source>
        <dbReference type="SAM" id="SignalP"/>
    </source>
</evidence>
<organism evidence="2 3">
    <name type="scientific">Sporosarcina limicola</name>
    <dbReference type="NCBI Taxonomy" id="34101"/>
    <lineage>
        <taxon>Bacteria</taxon>
        <taxon>Bacillati</taxon>
        <taxon>Bacillota</taxon>
        <taxon>Bacilli</taxon>
        <taxon>Bacillales</taxon>
        <taxon>Caryophanaceae</taxon>
        <taxon>Sporosarcina</taxon>
    </lineage>
</organism>
<keyword evidence="3" id="KW-1185">Reference proteome</keyword>
<proteinExistence type="predicted"/>
<dbReference type="Proteomes" id="UP000658225">
    <property type="component" value="Unassembled WGS sequence"/>
</dbReference>